<dbReference type="RefSeq" id="WP_006124526.1">
    <property type="nucleotide sequence ID" value="NZ_CP098609.1"/>
</dbReference>
<proteinExistence type="predicted"/>
<sequence>MTVSDAFAAPGRNRPAPSPAAVALAAQCRRAKSLADTAPDRFNAMPTPADASAAGGEVQLIVRPTCLADWARWTHVLGIHDTRRMTHTGTATVCRFELDGVRARLVGVGVPALFAQTYGPKGAPHA</sequence>
<protein>
    <submittedName>
        <fullName evidence="1">Uncharacterized protein</fullName>
    </submittedName>
</protein>
<name>A0ABY4V3B0_STRFL</name>
<dbReference type="EMBL" id="CP098609">
    <property type="protein sequence ID" value="USC49737.1"/>
    <property type="molecule type" value="Genomic_DNA"/>
</dbReference>
<reference evidence="1" key="1">
    <citation type="submission" date="2021-08" db="EMBL/GenBank/DDBJ databases">
        <title>DNA methylation of m4C regulates biosynthesis of daptomycin in Streptomyces roseosporus L30.</title>
        <authorList>
            <person name="Fang J.-L."/>
        </authorList>
    </citation>
    <scope>NUCLEOTIDE SEQUENCE</scope>
    <source>
        <strain evidence="1">L30</strain>
    </source>
</reference>
<evidence type="ECO:0000313" key="2">
    <source>
        <dbReference type="Proteomes" id="UP001056079"/>
    </source>
</evidence>
<dbReference type="Proteomes" id="UP001056079">
    <property type="component" value="Chromosome"/>
</dbReference>
<keyword evidence="2" id="KW-1185">Reference proteome</keyword>
<evidence type="ECO:0000313" key="1">
    <source>
        <dbReference type="EMBL" id="USC49737.1"/>
    </source>
</evidence>
<gene>
    <name evidence="1" type="ORF">K7395_24940</name>
</gene>
<organism evidence="1 2">
    <name type="scientific">Streptomyces filamentosus</name>
    <name type="common">Streptomyces roseosporus</name>
    <dbReference type="NCBI Taxonomy" id="67294"/>
    <lineage>
        <taxon>Bacteria</taxon>
        <taxon>Bacillati</taxon>
        <taxon>Actinomycetota</taxon>
        <taxon>Actinomycetes</taxon>
        <taxon>Kitasatosporales</taxon>
        <taxon>Streptomycetaceae</taxon>
        <taxon>Streptomyces</taxon>
    </lineage>
</organism>
<accession>A0ABY4V3B0</accession>